<dbReference type="PROSITE" id="PS50112">
    <property type="entry name" value="PAS"/>
    <property type="match status" value="1"/>
</dbReference>
<dbReference type="PROSITE" id="PS50109">
    <property type="entry name" value="HIS_KIN"/>
    <property type="match status" value="1"/>
</dbReference>
<evidence type="ECO:0000259" key="7">
    <source>
        <dbReference type="PROSITE" id="PS50109"/>
    </source>
</evidence>
<dbReference type="SMART" id="SM00091">
    <property type="entry name" value="PAS"/>
    <property type="match status" value="1"/>
</dbReference>
<dbReference type="InterPro" id="IPR036890">
    <property type="entry name" value="HATPase_C_sf"/>
</dbReference>
<dbReference type="InterPro" id="IPR035965">
    <property type="entry name" value="PAS-like_dom_sf"/>
</dbReference>
<dbReference type="PANTHER" id="PTHR43065">
    <property type="entry name" value="SENSOR HISTIDINE KINASE"/>
    <property type="match status" value="1"/>
</dbReference>
<evidence type="ECO:0000259" key="8">
    <source>
        <dbReference type="PROSITE" id="PS50110"/>
    </source>
</evidence>
<dbReference type="Proteomes" id="UP000233256">
    <property type="component" value="Unassembled WGS sequence"/>
</dbReference>
<dbReference type="PANTHER" id="PTHR43065:SF42">
    <property type="entry name" value="TWO-COMPONENT SENSOR PPRA"/>
    <property type="match status" value="1"/>
</dbReference>
<evidence type="ECO:0000313" key="11">
    <source>
        <dbReference type="Proteomes" id="UP000233256"/>
    </source>
</evidence>
<dbReference type="PROSITE" id="PS50110">
    <property type="entry name" value="RESPONSE_REGULATORY"/>
    <property type="match status" value="1"/>
</dbReference>
<evidence type="ECO:0000256" key="4">
    <source>
        <dbReference type="PROSITE-ProRule" id="PRU00169"/>
    </source>
</evidence>
<protein>
    <recommendedName>
        <fullName evidence="2">histidine kinase</fullName>
        <ecNumber evidence="2">2.7.13.3</ecNumber>
    </recommendedName>
</protein>
<evidence type="ECO:0000256" key="3">
    <source>
        <dbReference type="ARBA" id="ARBA00022553"/>
    </source>
</evidence>
<dbReference type="NCBIfam" id="TIGR00229">
    <property type="entry name" value="sensory_box"/>
    <property type="match status" value="1"/>
</dbReference>
<dbReference type="InterPro" id="IPR036097">
    <property type="entry name" value="HisK_dim/P_sf"/>
</dbReference>
<feature type="domain" description="Response regulatory" evidence="8">
    <location>
        <begin position="484"/>
        <end position="600"/>
    </location>
</feature>
<dbReference type="EC" id="2.7.13.3" evidence="2"/>
<dbReference type="SMART" id="SM00388">
    <property type="entry name" value="HisKA"/>
    <property type="match status" value="1"/>
</dbReference>
<dbReference type="InterPro" id="IPR005467">
    <property type="entry name" value="His_kinase_dom"/>
</dbReference>
<feature type="domain" description="PAS" evidence="9">
    <location>
        <begin position="99"/>
        <end position="154"/>
    </location>
</feature>
<organism evidence="10 11">
    <name type="scientific">Candidatus Wallbacteria bacterium HGW-Wallbacteria-1</name>
    <dbReference type="NCBI Taxonomy" id="2013854"/>
    <lineage>
        <taxon>Bacteria</taxon>
        <taxon>Candidatus Walliibacteriota</taxon>
    </lineage>
</organism>
<dbReference type="CDD" id="cd00082">
    <property type="entry name" value="HisKA"/>
    <property type="match status" value="1"/>
</dbReference>
<dbReference type="InterPro" id="IPR004358">
    <property type="entry name" value="Sig_transdc_His_kin-like_C"/>
</dbReference>
<dbReference type="CDD" id="cd00130">
    <property type="entry name" value="PAS"/>
    <property type="match status" value="1"/>
</dbReference>
<dbReference type="SMART" id="SM00448">
    <property type="entry name" value="REC"/>
    <property type="match status" value="1"/>
</dbReference>
<proteinExistence type="predicted"/>
<dbReference type="SUPFAM" id="SSF47384">
    <property type="entry name" value="Homodimeric domain of signal transducing histidine kinase"/>
    <property type="match status" value="1"/>
</dbReference>
<dbReference type="PRINTS" id="PR00344">
    <property type="entry name" value="BCTRLSENSOR"/>
</dbReference>
<dbReference type="Gene3D" id="1.10.287.130">
    <property type="match status" value="1"/>
</dbReference>
<dbReference type="EMBL" id="PGXC01000010">
    <property type="protein sequence ID" value="PKK89914.1"/>
    <property type="molecule type" value="Genomic_DNA"/>
</dbReference>
<evidence type="ECO:0000256" key="5">
    <source>
        <dbReference type="SAM" id="MobiDB-lite"/>
    </source>
</evidence>
<feature type="compositionally biased region" description="Basic and acidic residues" evidence="5">
    <location>
        <begin position="621"/>
        <end position="635"/>
    </location>
</feature>
<evidence type="ECO:0000313" key="10">
    <source>
        <dbReference type="EMBL" id="PKK89914.1"/>
    </source>
</evidence>
<feature type="transmembrane region" description="Helical" evidence="6">
    <location>
        <begin position="71"/>
        <end position="88"/>
    </location>
</feature>
<sequence length="635" mass="69800">MNNPIAALDSLSLAFLVAAIAWAMTNKRSELGSGARVAIIATLITMILRDFSNVLQWTGVTQFFDQYLEDFIEILIPLFLGFFLYTFLQDKMVTSLKSSAQERQLILDSLSESLMFINRDLNIEWTNKAAEALFERSPNEMIGHKCHSILHNSDIPCDECPVIRAISSGRIEENEVSAFSAKTLHMTAHPVIGPTGRIIGALESVVDISPRKKMEQQLAGASKMEAIGKLAGGVAHDFNNILTAIIGFAECGIEEAQESPTEKQNPQLEALFKNIIESGQRAADLTQQLLAFGRRQILHPRIIDLNEIITGTLNMLSRMIGEDIDLRLNLADGAILLSADRAQIEQVIMNLAVNARDAMPNGGKIEIITQVTETVRNFADDPVHAPPGLYASIIIQDSGKGMEPDVLNKLFDPFFTTKNNGTGLGLSVTYGIVKQHGGWISAYSEKNIGSVFKVYLPMAHHEEPTQDPIMKIPGSVQLDGRGIGILIVEDEARILDFVSTSLTRRNFRVFTAETFSDGLKTFETVQDECQIVLSDVVLPDGSGVDLVEKIWAVKPSLSVILSSGYTEERAGLDRIRSSGFLYLPKPYPLTKLLSTISEAMQTNILNQDTPDVSQKPAIPLSEKKGIDQPVKKGNH</sequence>
<keyword evidence="3 4" id="KW-0597">Phosphoprotein</keyword>
<dbReference type="Pfam" id="PF00512">
    <property type="entry name" value="HisKA"/>
    <property type="match status" value="1"/>
</dbReference>
<evidence type="ECO:0000256" key="1">
    <source>
        <dbReference type="ARBA" id="ARBA00000085"/>
    </source>
</evidence>
<dbReference type="InterPro" id="IPR011006">
    <property type="entry name" value="CheY-like_superfamily"/>
</dbReference>
<dbReference type="Gene3D" id="3.30.565.10">
    <property type="entry name" value="Histidine kinase-like ATPase, C-terminal domain"/>
    <property type="match status" value="1"/>
</dbReference>
<feature type="modified residue" description="4-aspartylphosphate" evidence="4">
    <location>
        <position position="535"/>
    </location>
</feature>
<keyword evidence="6" id="KW-1133">Transmembrane helix</keyword>
<comment type="caution">
    <text evidence="10">The sequence shown here is derived from an EMBL/GenBank/DDBJ whole genome shotgun (WGS) entry which is preliminary data.</text>
</comment>
<keyword evidence="6" id="KW-0472">Membrane</keyword>
<dbReference type="SUPFAM" id="SSF55874">
    <property type="entry name" value="ATPase domain of HSP90 chaperone/DNA topoisomerase II/histidine kinase"/>
    <property type="match status" value="1"/>
</dbReference>
<dbReference type="CDD" id="cd00156">
    <property type="entry name" value="REC"/>
    <property type="match status" value="1"/>
</dbReference>
<accession>A0A2N1PNL1</accession>
<name>A0A2N1PNL1_9BACT</name>
<comment type="catalytic activity">
    <reaction evidence="1">
        <text>ATP + protein L-histidine = ADP + protein N-phospho-L-histidine.</text>
        <dbReference type="EC" id="2.7.13.3"/>
    </reaction>
</comment>
<evidence type="ECO:0000256" key="2">
    <source>
        <dbReference type="ARBA" id="ARBA00012438"/>
    </source>
</evidence>
<evidence type="ECO:0000256" key="6">
    <source>
        <dbReference type="SAM" id="Phobius"/>
    </source>
</evidence>
<dbReference type="SMART" id="SM00387">
    <property type="entry name" value="HATPase_c"/>
    <property type="match status" value="1"/>
</dbReference>
<dbReference type="InterPro" id="IPR000014">
    <property type="entry name" value="PAS"/>
</dbReference>
<dbReference type="InterPro" id="IPR001789">
    <property type="entry name" value="Sig_transdc_resp-reg_receiver"/>
</dbReference>
<dbReference type="SUPFAM" id="SSF55785">
    <property type="entry name" value="PYP-like sensor domain (PAS domain)"/>
    <property type="match status" value="1"/>
</dbReference>
<dbReference type="InterPro" id="IPR013656">
    <property type="entry name" value="PAS_4"/>
</dbReference>
<dbReference type="AlphaFoldDB" id="A0A2N1PNL1"/>
<dbReference type="GO" id="GO:0000155">
    <property type="term" value="F:phosphorelay sensor kinase activity"/>
    <property type="evidence" value="ECO:0007669"/>
    <property type="project" value="InterPro"/>
</dbReference>
<feature type="region of interest" description="Disordered" evidence="5">
    <location>
        <begin position="607"/>
        <end position="635"/>
    </location>
</feature>
<feature type="transmembrane region" description="Helical" evidence="6">
    <location>
        <begin position="6"/>
        <end position="25"/>
    </location>
</feature>
<dbReference type="Pfam" id="PF08448">
    <property type="entry name" value="PAS_4"/>
    <property type="match status" value="1"/>
</dbReference>
<keyword evidence="6" id="KW-0812">Transmembrane</keyword>
<dbReference type="Gene3D" id="3.40.50.2300">
    <property type="match status" value="1"/>
</dbReference>
<evidence type="ECO:0000259" key="9">
    <source>
        <dbReference type="PROSITE" id="PS50112"/>
    </source>
</evidence>
<dbReference type="InterPro" id="IPR003661">
    <property type="entry name" value="HisK_dim/P_dom"/>
</dbReference>
<dbReference type="Pfam" id="PF02518">
    <property type="entry name" value="HATPase_c"/>
    <property type="match status" value="1"/>
</dbReference>
<dbReference type="SUPFAM" id="SSF52172">
    <property type="entry name" value="CheY-like"/>
    <property type="match status" value="1"/>
</dbReference>
<dbReference type="InterPro" id="IPR003594">
    <property type="entry name" value="HATPase_dom"/>
</dbReference>
<dbReference type="Gene3D" id="3.30.450.20">
    <property type="entry name" value="PAS domain"/>
    <property type="match status" value="1"/>
</dbReference>
<feature type="domain" description="Histidine kinase" evidence="7">
    <location>
        <begin position="233"/>
        <end position="460"/>
    </location>
</feature>
<reference evidence="10 11" key="1">
    <citation type="journal article" date="2017" name="ISME J.">
        <title>Potential for microbial H2 and metal transformations associated with novel bacteria and archaea in deep terrestrial subsurface sediments.</title>
        <authorList>
            <person name="Hernsdorf A.W."/>
            <person name="Amano Y."/>
            <person name="Miyakawa K."/>
            <person name="Ise K."/>
            <person name="Suzuki Y."/>
            <person name="Anantharaman K."/>
            <person name="Probst A."/>
            <person name="Burstein D."/>
            <person name="Thomas B.C."/>
            <person name="Banfield J.F."/>
        </authorList>
    </citation>
    <scope>NUCLEOTIDE SEQUENCE [LARGE SCALE GENOMIC DNA]</scope>
    <source>
        <strain evidence="10">HGW-Wallbacteria-1</strain>
    </source>
</reference>
<dbReference type="Pfam" id="PF00072">
    <property type="entry name" value="Response_reg"/>
    <property type="match status" value="1"/>
</dbReference>
<gene>
    <name evidence="10" type="ORF">CVV64_12240</name>
</gene>